<dbReference type="Proteomes" id="UP000232133">
    <property type="component" value="Chromosome"/>
</dbReference>
<name>A0A2H4U5Y2_METSM</name>
<reference evidence="1 2" key="1">
    <citation type="submission" date="2016-10" db="EMBL/GenBank/DDBJ databases">
        <authorList>
            <person name="Varghese N."/>
        </authorList>
    </citation>
    <scope>NUCLEOTIDE SEQUENCE [LARGE SCALE GENOMIC DNA]</scope>
    <source>
        <strain evidence="1 2">KB11</strain>
    </source>
</reference>
<gene>
    <name evidence="1" type="ORF">BK798_03430</name>
</gene>
<evidence type="ECO:0000313" key="1">
    <source>
        <dbReference type="EMBL" id="ATZ59530.1"/>
    </source>
</evidence>
<proteinExistence type="predicted"/>
<sequence>MPNGITVAIAVSNFTSPPPQIFNFQNRKVIIYVTNIEIIEHKMYLMLAERTDKNRLDISPKISRDKFNLLDIIPVLTSKIADKQQNKDVTII</sequence>
<accession>A0A2H4U5Y2</accession>
<dbReference type="EMBL" id="CP017803">
    <property type="protein sequence ID" value="ATZ59530.1"/>
    <property type="molecule type" value="Genomic_DNA"/>
</dbReference>
<organism evidence="1 2">
    <name type="scientific">Methanobrevibacter smithii</name>
    <dbReference type="NCBI Taxonomy" id="2173"/>
    <lineage>
        <taxon>Archaea</taxon>
        <taxon>Methanobacteriati</taxon>
        <taxon>Methanobacteriota</taxon>
        <taxon>Methanomada group</taxon>
        <taxon>Methanobacteria</taxon>
        <taxon>Methanobacteriales</taxon>
        <taxon>Methanobacteriaceae</taxon>
        <taxon>Methanobrevibacter</taxon>
    </lineage>
</organism>
<dbReference type="AlphaFoldDB" id="A0A2H4U5Y2"/>
<evidence type="ECO:0000313" key="2">
    <source>
        <dbReference type="Proteomes" id="UP000232133"/>
    </source>
</evidence>
<protein>
    <submittedName>
        <fullName evidence="1">Response regulator receiver protein</fullName>
    </submittedName>
</protein>